<dbReference type="AlphaFoldDB" id="A0A1I6GPJ8"/>
<accession>A0A1I6GPJ8</accession>
<evidence type="ECO:0000256" key="2">
    <source>
        <dbReference type="SAM" id="MobiDB-lite"/>
    </source>
</evidence>
<gene>
    <name evidence="5" type="ORF">SAMN04488073_1280</name>
</gene>
<evidence type="ECO:0000313" key="6">
    <source>
        <dbReference type="Proteomes" id="UP000199290"/>
    </source>
</evidence>
<dbReference type="Gene3D" id="2.40.50.200">
    <property type="entry name" value="Bacterial OB-fold"/>
    <property type="match status" value="1"/>
</dbReference>
<dbReference type="RefSeq" id="WP_167363220.1">
    <property type="nucleotide sequence ID" value="NZ_FOYV01000001.1"/>
</dbReference>
<organism evidence="5 6">
    <name type="scientific">Marinobacter gudaonensis</name>
    <dbReference type="NCBI Taxonomy" id="375760"/>
    <lineage>
        <taxon>Bacteria</taxon>
        <taxon>Pseudomonadati</taxon>
        <taxon>Pseudomonadota</taxon>
        <taxon>Gammaproteobacteria</taxon>
        <taxon>Pseudomonadales</taxon>
        <taxon>Marinobacteraceae</taxon>
        <taxon>Marinobacter</taxon>
    </lineage>
</organism>
<proteinExistence type="predicted"/>
<dbReference type="EMBL" id="FOYV01000001">
    <property type="protein sequence ID" value="SFR44078.1"/>
    <property type="molecule type" value="Genomic_DNA"/>
</dbReference>
<dbReference type="STRING" id="375760.SAMN04488073_1280"/>
<dbReference type="SUPFAM" id="SSF101756">
    <property type="entry name" value="Hypothetical protein YgiW"/>
    <property type="match status" value="1"/>
</dbReference>
<protein>
    <submittedName>
        <fullName evidence="5">OB fold (BOF) protein</fullName>
    </submittedName>
</protein>
<reference evidence="6" key="1">
    <citation type="submission" date="2016-10" db="EMBL/GenBank/DDBJ databases">
        <authorList>
            <person name="Varghese N."/>
            <person name="Submissions S."/>
        </authorList>
    </citation>
    <scope>NUCLEOTIDE SEQUENCE [LARGE SCALE GENOMIC DNA]</scope>
    <source>
        <strain evidence="6">CGMCC 1.6294</strain>
    </source>
</reference>
<dbReference type="Pfam" id="PF04076">
    <property type="entry name" value="BOF"/>
    <property type="match status" value="1"/>
</dbReference>
<evidence type="ECO:0000313" key="5">
    <source>
        <dbReference type="EMBL" id="SFR44078.1"/>
    </source>
</evidence>
<evidence type="ECO:0000259" key="4">
    <source>
        <dbReference type="Pfam" id="PF18914"/>
    </source>
</evidence>
<dbReference type="Proteomes" id="UP000199290">
    <property type="component" value="Unassembled WGS sequence"/>
</dbReference>
<feature type="signal peptide" evidence="3">
    <location>
        <begin position="1"/>
        <end position="22"/>
    </location>
</feature>
<evidence type="ECO:0000256" key="1">
    <source>
        <dbReference type="ARBA" id="ARBA00022729"/>
    </source>
</evidence>
<sequence length="241" mass="25935">MITRILASSFALMMFFSMPAMAANAAAQAPDGSWITLSGEVAEAEAPDSFVLDYGGGTVRVELDNWSPTQYPPDLRQGDKVKVRGRVDNDTYDSAKIEAKSVYVENLGIEFYGSSGDEEAMTSMDLSPHDPIKTGEFSISGHVESIDGPVFTIDTGERELTVDTSTLEFDPLDRPGLRNLTLKTGDYVTVTGKARSSLFELRKIVADSIIIRATSPLGEDRVGGDTPIDPGAPVTLPKPVL</sequence>
<feature type="chain" id="PRO_5011590265" evidence="3">
    <location>
        <begin position="23"/>
        <end position="241"/>
    </location>
</feature>
<dbReference type="Pfam" id="PF18914">
    <property type="entry name" value="DUF5666"/>
    <property type="match status" value="1"/>
</dbReference>
<dbReference type="InterPro" id="IPR005220">
    <property type="entry name" value="CarO-like"/>
</dbReference>
<dbReference type="InterPro" id="IPR043724">
    <property type="entry name" value="DUF5666"/>
</dbReference>
<keyword evidence="1 3" id="KW-0732">Signal</keyword>
<evidence type="ECO:0000256" key="3">
    <source>
        <dbReference type="SAM" id="SignalP"/>
    </source>
</evidence>
<feature type="domain" description="DUF5666" evidence="4">
    <location>
        <begin position="141"/>
        <end position="194"/>
    </location>
</feature>
<keyword evidence="6" id="KW-1185">Reference proteome</keyword>
<name>A0A1I6GPJ8_9GAMM</name>
<dbReference type="InterPro" id="IPR036700">
    <property type="entry name" value="BOBF_sf"/>
</dbReference>
<feature type="region of interest" description="Disordered" evidence="2">
    <location>
        <begin position="217"/>
        <end position="241"/>
    </location>
</feature>
<dbReference type="NCBIfam" id="NF033674">
    <property type="entry name" value="stress_OB_fold"/>
    <property type="match status" value="1"/>
</dbReference>